<gene>
    <name evidence="1" type="ORF">BDN72DRAFT_904915</name>
</gene>
<dbReference type="EMBL" id="ML208767">
    <property type="protein sequence ID" value="TFK60498.1"/>
    <property type="molecule type" value="Genomic_DNA"/>
</dbReference>
<protein>
    <submittedName>
        <fullName evidence="1">Uncharacterized protein</fullName>
    </submittedName>
</protein>
<evidence type="ECO:0000313" key="1">
    <source>
        <dbReference type="EMBL" id="TFK60498.1"/>
    </source>
</evidence>
<accession>A0ACD3A3U5</accession>
<keyword evidence="2" id="KW-1185">Reference proteome</keyword>
<dbReference type="Proteomes" id="UP000308600">
    <property type="component" value="Unassembled WGS sequence"/>
</dbReference>
<sequence length="293" mass="34226">MPLSLAPDLPLPLSCDVQILVAEHMLNIIPITVYHQLLDQHPVFRRWAKRSFDCCLHDDDDIKYLAFRVRTFYRAMEKRTKYSHLRFANLNVLELPIPETPEVVASLVNVFVLVQPVELNLLCGHNPEFPATLSLFTPHLPHLRKLRIKYDRYASQGDSVYPWMTDSWNMSLVHLTGLRMFLLDTPLALDSTTPSEEWTETEMEHKLVSELAAVIPSLDRIYLLYAYDEELGRGDEDRIGMYERYIKDPDSLPNASFPWVHNPIRSSTPWRFMTPFYYISRIPQEDEDVFGEE</sequence>
<name>A0ACD3A3U5_9AGAR</name>
<evidence type="ECO:0000313" key="2">
    <source>
        <dbReference type="Proteomes" id="UP000308600"/>
    </source>
</evidence>
<organism evidence="1 2">
    <name type="scientific">Pluteus cervinus</name>
    <dbReference type="NCBI Taxonomy" id="181527"/>
    <lineage>
        <taxon>Eukaryota</taxon>
        <taxon>Fungi</taxon>
        <taxon>Dikarya</taxon>
        <taxon>Basidiomycota</taxon>
        <taxon>Agaricomycotina</taxon>
        <taxon>Agaricomycetes</taxon>
        <taxon>Agaricomycetidae</taxon>
        <taxon>Agaricales</taxon>
        <taxon>Pluteineae</taxon>
        <taxon>Pluteaceae</taxon>
        <taxon>Pluteus</taxon>
    </lineage>
</organism>
<proteinExistence type="predicted"/>
<reference evidence="1 2" key="1">
    <citation type="journal article" date="2019" name="Nat. Ecol. Evol.">
        <title>Megaphylogeny resolves global patterns of mushroom evolution.</title>
        <authorList>
            <person name="Varga T."/>
            <person name="Krizsan K."/>
            <person name="Foldi C."/>
            <person name="Dima B."/>
            <person name="Sanchez-Garcia M."/>
            <person name="Sanchez-Ramirez S."/>
            <person name="Szollosi G.J."/>
            <person name="Szarkandi J.G."/>
            <person name="Papp V."/>
            <person name="Albert L."/>
            <person name="Andreopoulos W."/>
            <person name="Angelini C."/>
            <person name="Antonin V."/>
            <person name="Barry K.W."/>
            <person name="Bougher N.L."/>
            <person name="Buchanan P."/>
            <person name="Buyck B."/>
            <person name="Bense V."/>
            <person name="Catcheside P."/>
            <person name="Chovatia M."/>
            <person name="Cooper J."/>
            <person name="Damon W."/>
            <person name="Desjardin D."/>
            <person name="Finy P."/>
            <person name="Geml J."/>
            <person name="Haridas S."/>
            <person name="Hughes K."/>
            <person name="Justo A."/>
            <person name="Karasinski D."/>
            <person name="Kautmanova I."/>
            <person name="Kiss B."/>
            <person name="Kocsube S."/>
            <person name="Kotiranta H."/>
            <person name="LaButti K.M."/>
            <person name="Lechner B.E."/>
            <person name="Liimatainen K."/>
            <person name="Lipzen A."/>
            <person name="Lukacs Z."/>
            <person name="Mihaltcheva S."/>
            <person name="Morgado L.N."/>
            <person name="Niskanen T."/>
            <person name="Noordeloos M.E."/>
            <person name="Ohm R.A."/>
            <person name="Ortiz-Santana B."/>
            <person name="Ovrebo C."/>
            <person name="Racz N."/>
            <person name="Riley R."/>
            <person name="Savchenko A."/>
            <person name="Shiryaev A."/>
            <person name="Soop K."/>
            <person name="Spirin V."/>
            <person name="Szebenyi C."/>
            <person name="Tomsovsky M."/>
            <person name="Tulloss R.E."/>
            <person name="Uehling J."/>
            <person name="Grigoriev I.V."/>
            <person name="Vagvolgyi C."/>
            <person name="Papp T."/>
            <person name="Martin F.M."/>
            <person name="Miettinen O."/>
            <person name="Hibbett D.S."/>
            <person name="Nagy L.G."/>
        </authorList>
    </citation>
    <scope>NUCLEOTIDE SEQUENCE [LARGE SCALE GENOMIC DNA]</scope>
    <source>
        <strain evidence="1 2">NL-1719</strain>
    </source>
</reference>